<keyword evidence="10" id="KW-0119">Carbohydrate metabolism</keyword>
<comment type="caution">
    <text evidence="15">The sequence shown here is derived from an EMBL/GenBank/DDBJ whole genome shotgun (WGS) entry which is preliminary data.</text>
</comment>
<dbReference type="InterPro" id="IPR013750">
    <property type="entry name" value="GHMP_kinase_C_dom"/>
</dbReference>
<evidence type="ECO:0000256" key="1">
    <source>
        <dbReference type="ARBA" id="ARBA00006566"/>
    </source>
</evidence>
<evidence type="ECO:0000256" key="4">
    <source>
        <dbReference type="ARBA" id="ARBA00022723"/>
    </source>
</evidence>
<feature type="domain" description="GHMP kinase C-terminal" evidence="13">
    <location>
        <begin position="289"/>
        <end position="357"/>
    </location>
</feature>
<dbReference type="InterPro" id="IPR000705">
    <property type="entry name" value="Galactokinase"/>
</dbReference>
<dbReference type="Gene3D" id="3.30.70.890">
    <property type="entry name" value="GHMP kinase, C-terminal domain"/>
    <property type="match status" value="1"/>
</dbReference>
<keyword evidence="8" id="KW-0460">Magnesium</keyword>
<name>A0A833LZS7_9LEPT</name>
<dbReference type="InterPro" id="IPR006203">
    <property type="entry name" value="GHMP_knse_ATP-bd_CS"/>
</dbReference>
<keyword evidence="6 15" id="KW-0418">Kinase</keyword>
<accession>A0A833LZS7</accession>
<sequence>MAVTLDRSRLIERFQSEFGAEPHRVFFAPGRINLIGEHIDYLGGTVLPAAIDRGIVAFLRTRDDRMLRLRSVEQPNGVDINLDALPDRADALPESWSGYPIGMIRLYLRNVSSGFDVLFASNLPVGSGLSSSAALEVLTGYLAQALSNEDFAMNEKQRIQLALDAQSIENRYIGVQCGIMDQFAVAMGRKDHALHLNTETLAYRYVPFKSDRHAIVVMNSNRPRKLSESKYNERRTQCDEALSLIQRLRPQYENLVAVPEEDLNILSTEPVLFKRARHAVTENLRVTEAIAALSAGHIERFGALLDESHRSLRDDYEVSCFELDSLQEISRAHPTCIGSRMTGAGFGGCAIALLETVDPAVILDFAETVGAAYRQATDFSADIFAVQLMDGVHEEFL</sequence>
<dbReference type="NCBIfam" id="NF003705">
    <property type="entry name" value="PRK05322.1"/>
    <property type="match status" value="1"/>
</dbReference>
<evidence type="ECO:0000256" key="6">
    <source>
        <dbReference type="ARBA" id="ARBA00022777"/>
    </source>
</evidence>
<dbReference type="InterPro" id="IPR036554">
    <property type="entry name" value="GHMP_kinase_C_sf"/>
</dbReference>
<dbReference type="PANTHER" id="PTHR10457:SF7">
    <property type="entry name" value="GALACTOKINASE-RELATED"/>
    <property type="match status" value="1"/>
</dbReference>
<dbReference type="FunFam" id="3.30.70.890:FF:000001">
    <property type="entry name" value="Galactokinase"/>
    <property type="match status" value="1"/>
</dbReference>
<dbReference type="Pfam" id="PF10509">
    <property type="entry name" value="GalKase_gal_bdg"/>
    <property type="match status" value="1"/>
</dbReference>
<dbReference type="InterPro" id="IPR020568">
    <property type="entry name" value="Ribosomal_Su5_D2-typ_SF"/>
</dbReference>
<dbReference type="Pfam" id="PF08544">
    <property type="entry name" value="GHMP_kinases_C"/>
    <property type="match status" value="1"/>
</dbReference>
<dbReference type="PANTHER" id="PTHR10457">
    <property type="entry name" value="MEVALONATE KINASE/GALACTOKINASE"/>
    <property type="match status" value="1"/>
</dbReference>
<evidence type="ECO:0000256" key="7">
    <source>
        <dbReference type="ARBA" id="ARBA00022840"/>
    </source>
</evidence>
<evidence type="ECO:0000256" key="8">
    <source>
        <dbReference type="ARBA" id="ARBA00022842"/>
    </source>
</evidence>
<dbReference type="GO" id="GO:0046872">
    <property type="term" value="F:metal ion binding"/>
    <property type="evidence" value="ECO:0007669"/>
    <property type="project" value="UniProtKB-KW"/>
</dbReference>
<dbReference type="AlphaFoldDB" id="A0A833LZS7"/>
<dbReference type="FunFam" id="3.30.230.10:FF:000017">
    <property type="entry name" value="Galactokinase"/>
    <property type="match status" value="1"/>
</dbReference>
<dbReference type="InterPro" id="IPR019539">
    <property type="entry name" value="GalKase_N"/>
</dbReference>
<evidence type="ECO:0000259" key="13">
    <source>
        <dbReference type="Pfam" id="PF08544"/>
    </source>
</evidence>
<dbReference type="InterPro" id="IPR014721">
    <property type="entry name" value="Ribsml_uS5_D2-typ_fold_subgr"/>
</dbReference>
<keyword evidence="2" id="KW-0963">Cytoplasm</keyword>
<evidence type="ECO:0000259" key="14">
    <source>
        <dbReference type="Pfam" id="PF10509"/>
    </source>
</evidence>
<keyword evidence="5" id="KW-0547">Nucleotide-binding</keyword>
<evidence type="ECO:0000256" key="5">
    <source>
        <dbReference type="ARBA" id="ARBA00022741"/>
    </source>
</evidence>
<dbReference type="GO" id="GO:0005524">
    <property type="term" value="F:ATP binding"/>
    <property type="evidence" value="ECO:0007669"/>
    <property type="project" value="UniProtKB-UniRule"/>
</dbReference>
<dbReference type="PIRSF" id="PIRSF000530">
    <property type="entry name" value="Galactokinase"/>
    <property type="match status" value="1"/>
</dbReference>
<gene>
    <name evidence="15" type="ORF">F9K24_02390</name>
</gene>
<evidence type="ECO:0000313" key="16">
    <source>
        <dbReference type="Proteomes" id="UP000460298"/>
    </source>
</evidence>
<dbReference type="InterPro" id="IPR006206">
    <property type="entry name" value="Mevalonate/galactokinase"/>
</dbReference>
<dbReference type="EMBL" id="WBUI01000002">
    <property type="protein sequence ID" value="KAB2934646.1"/>
    <property type="molecule type" value="Genomic_DNA"/>
</dbReference>
<feature type="domain" description="Galactokinase N-terminal" evidence="14">
    <location>
        <begin position="12"/>
        <end position="60"/>
    </location>
</feature>
<feature type="domain" description="GHMP kinase N-terminal" evidence="12">
    <location>
        <begin position="100"/>
        <end position="188"/>
    </location>
</feature>
<evidence type="ECO:0000256" key="3">
    <source>
        <dbReference type="ARBA" id="ARBA00022679"/>
    </source>
</evidence>
<evidence type="ECO:0000259" key="12">
    <source>
        <dbReference type="Pfam" id="PF00288"/>
    </source>
</evidence>
<dbReference type="GO" id="GO:0004335">
    <property type="term" value="F:galactokinase activity"/>
    <property type="evidence" value="ECO:0007669"/>
    <property type="project" value="UniProtKB-UniRule"/>
</dbReference>
<dbReference type="SUPFAM" id="SSF54211">
    <property type="entry name" value="Ribosomal protein S5 domain 2-like"/>
    <property type="match status" value="1"/>
</dbReference>
<dbReference type="GO" id="GO:0005829">
    <property type="term" value="C:cytosol"/>
    <property type="evidence" value="ECO:0007669"/>
    <property type="project" value="TreeGrafter"/>
</dbReference>
<dbReference type="PRINTS" id="PR00473">
    <property type="entry name" value="GALCTOKINASE"/>
</dbReference>
<dbReference type="InterPro" id="IPR019741">
    <property type="entry name" value="Galactokinase_CS"/>
</dbReference>
<evidence type="ECO:0000256" key="11">
    <source>
        <dbReference type="NCBIfam" id="TIGR00131"/>
    </source>
</evidence>
<keyword evidence="3 15" id="KW-0808">Transferase</keyword>
<dbReference type="Gene3D" id="3.30.230.10">
    <property type="match status" value="1"/>
</dbReference>
<evidence type="ECO:0000256" key="10">
    <source>
        <dbReference type="ARBA" id="ARBA00023277"/>
    </source>
</evidence>
<dbReference type="Proteomes" id="UP000460298">
    <property type="component" value="Unassembled WGS sequence"/>
</dbReference>
<dbReference type="PROSITE" id="PS00627">
    <property type="entry name" value="GHMP_KINASES_ATP"/>
    <property type="match status" value="1"/>
</dbReference>
<evidence type="ECO:0000256" key="2">
    <source>
        <dbReference type="ARBA" id="ARBA00022490"/>
    </source>
</evidence>
<evidence type="ECO:0000313" key="15">
    <source>
        <dbReference type="EMBL" id="KAB2934646.1"/>
    </source>
</evidence>
<dbReference type="PRINTS" id="PR00959">
    <property type="entry name" value="MEVGALKINASE"/>
</dbReference>
<dbReference type="SUPFAM" id="SSF55060">
    <property type="entry name" value="GHMP Kinase, C-terminal domain"/>
    <property type="match status" value="1"/>
</dbReference>
<keyword evidence="7" id="KW-0067">ATP-binding</keyword>
<comment type="similarity">
    <text evidence="1">Belongs to the GHMP kinase family. GalK subfamily.</text>
</comment>
<dbReference type="NCBIfam" id="TIGR00131">
    <property type="entry name" value="gal_kin"/>
    <property type="match status" value="1"/>
</dbReference>
<protein>
    <recommendedName>
        <fullName evidence="11">Galactokinase</fullName>
        <ecNumber evidence="11">2.7.1.6</ecNumber>
    </recommendedName>
</protein>
<dbReference type="EC" id="2.7.1.6" evidence="11"/>
<dbReference type="Pfam" id="PF00288">
    <property type="entry name" value="GHMP_kinases_N"/>
    <property type="match status" value="1"/>
</dbReference>
<dbReference type="PROSITE" id="PS00106">
    <property type="entry name" value="GALACTOKINASE"/>
    <property type="match status" value="1"/>
</dbReference>
<dbReference type="InterPro" id="IPR006204">
    <property type="entry name" value="GHMP_kinase_N_dom"/>
</dbReference>
<keyword evidence="9" id="KW-0299">Galactose metabolism</keyword>
<organism evidence="15 16">
    <name type="scientific">Leptonema illini</name>
    <dbReference type="NCBI Taxonomy" id="183"/>
    <lineage>
        <taxon>Bacteria</taxon>
        <taxon>Pseudomonadati</taxon>
        <taxon>Spirochaetota</taxon>
        <taxon>Spirochaetia</taxon>
        <taxon>Leptospirales</taxon>
        <taxon>Leptospiraceae</taxon>
        <taxon>Leptonema</taxon>
    </lineage>
</organism>
<keyword evidence="4" id="KW-0479">Metal-binding</keyword>
<proteinExistence type="inferred from homology"/>
<dbReference type="GO" id="GO:0006012">
    <property type="term" value="P:galactose metabolic process"/>
    <property type="evidence" value="ECO:0007669"/>
    <property type="project" value="UniProtKB-UniRule"/>
</dbReference>
<evidence type="ECO:0000256" key="9">
    <source>
        <dbReference type="ARBA" id="ARBA00023144"/>
    </source>
</evidence>
<reference evidence="15 16" key="1">
    <citation type="submission" date="2019-10" db="EMBL/GenBank/DDBJ databases">
        <title>Extracellular Electron Transfer in a Candidatus Methanoperedens spp. Enrichment Culture.</title>
        <authorList>
            <person name="Berger S."/>
            <person name="Rangel Shaw D."/>
            <person name="Berben T."/>
            <person name="In 'T Zandt M."/>
            <person name="Frank J."/>
            <person name="Reimann J."/>
            <person name="Jetten M.S.M."/>
            <person name="Welte C.U."/>
        </authorList>
    </citation>
    <scope>NUCLEOTIDE SEQUENCE [LARGE SCALE GENOMIC DNA]</scope>
    <source>
        <strain evidence="15">SB12</strain>
    </source>
</reference>